<evidence type="ECO:0000256" key="11">
    <source>
        <dbReference type="SAM" id="Phobius"/>
    </source>
</evidence>
<comment type="catalytic activity">
    <reaction evidence="9 10">
        <text>(R)-pantoate + NADP(+) = 2-dehydropantoate + NADPH + H(+)</text>
        <dbReference type="Rhea" id="RHEA:16233"/>
        <dbReference type="ChEBI" id="CHEBI:11561"/>
        <dbReference type="ChEBI" id="CHEBI:15378"/>
        <dbReference type="ChEBI" id="CHEBI:15980"/>
        <dbReference type="ChEBI" id="CHEBI:57783"/>
        <dbReference type="ChEBI" id="CHEBI:58349"/>
        <dbReference type="EC" id="1.1.1.169"/>
    </reaction>
</comment>
<dbReference type="InterPro" id="IPR003710">
    <property type="entry name" value="ApbA"/>
</dbReference>
<dbReference type="InterPro" id="IPR036291">
    <property type="entry name" value="NAD(P)-bd_dom_sf"/>
</dbReference>
<evidence type="ECO:0000256" key="7">
    <source>
        <dbReference type="ARBA" id="ARBA00023002"/>
    </source>
</evidence>
<dbReference type="PANTHER" id="PTHR43765:SF2">
    <property type="entry name" value="2-DEHYDROPANTOATE 2-REDUCTASE"/>
    <property type="match status" value="1"/>
</dbReference>
<keyword evidence="15" id="KW-1185">Reference proteome</keyword>
<feature type="domain" description="Ketopantoate reductase C-terminal" evidence="13">
    <location>
        <begin position="178"/>
        <end position="316"/>
    </location>
</feature>
<dbReference type="Proteomes" id="UP001626549">
    <property type="component" value="Chromosome"/>
</dbReference>
<dbReference type="InterPro" id="IPR013332">
    <property type="entry name" value="KPR_N"/>
</dbReference>
<proteinExistence type="inferred from homology"/>
<dbReference type="InterPro" id="IPR013328">
    <property type="entry name" value="6PGD_dom2"/>
</dbReference>
<evidence type="ECO:0000256" key="3">
    <source>
        <dbReference type="ARBA" id="ARBA00013014"/>
    </source>
</evidence>
<keyword evidence="6 10" id="KW-0521">NADP</keyword>
<dbReference type="Gene3D" id="3.40.50.720">
    <property type="entry name" value="NAD(P)-binding Rossmann-like Domain"/>
    <property type="match status" value="1"/>
</dbReference>
<dbReference type="Pfam" id="PF08546">
    <property type="entry name" value="ApbA_C"/>
    <property type="match status" value="1"/>
</dbReference>
<evidence type="ECO:0000256" key="10">
    <source>
        <dbReference type="RuleBase" id="RU362068"/>
    </source>
</evidence>
<accession>A0ABZ0ID14</accession>
<comment type="similarity">
    <text evidence="2 10">Belongs to the ketopantoate reductase family.</text>
</comment>
<keyword evidence="11" id="KW-1133">Transmembrane helix</keyword>
<comment type="function">
    <text evidence="10">Catalyzes the NADPH-dependent reduction of ketopantoate into pantoic acid.</text>
</comment>
<dbReference type="InterPro" id="IPR008927">
    <property type="entry name" value="6-PGluconate_DH-like_C_sf"/>
</dbReference>
<keyword evidence="11" id="KW-0812">Transmembrane</keyword>
<dbReference type="SUPFAM" id="SSF48179">
    <property type="entry name" value="6-phosphogluconate dehydrogenase C-terminal domain-like"/>
    <property type="match status" value="1"/>
</dbReference>
<evidence type="ECO:0000256" key="9">
    <source>
        <dbReference type="ARBA" id="ARBA00048793"/>
    </source>
</evidence>
<keyword evidence="5 10" id="KW-0566">Pantothenate biosynthesis</keyword>
<feature type="transmembrane region" description="Helical" evidence="11">
    <location>
        <begin position="7"/>
        <end position="27"/>
    </location>
</feature>
<evidence type="ECO:0000256" key="6">
    <source>
        <dbReference type="ARBA" id="ARBA00022857"/>
    </source>
</evidence>
<dbReference type="Pfam" id="PF02558">
    <property type="entry name" value="ApbA"/>
    <property type="match status" value="1"/>
</dbReference>
<evidence type="ECO:0000259" key="13">
    <source>
        <dbReference type="Pfam" id="PF08546"/>
    </source>
</evidence>
<evidence type="ECO:0000259" key="12">
    <source>
        <dbReference type="Pfam" id="PF02558"/>
    </source>
</evidence>
<evidence type="ECO:0000256" key="5">
    <source>
        <dbReference type="ARBA" id="ARBA00022655"/>
    </source>
</evidence>
<dbReference type="PANTHER" id="PTHR43765">
    <property type="entry name" value="2-DEHYDROPANTOATE 2-REDUCTASE-RELATED"/>
    <property type="match status" value="1"/>
</dbReference>
<dbReference type="RefSeq" id="WP_407327686.1">
    <property type="nucleotide sequence ID" value="NZ_CP136865.1"/>
</dbReference>
<protein>
    <recommendedName>
        <fullName evidence="4 10">2-dehydropantoate 2-reductase</fullName>
        <ecNumber evidence="3 10">1.1.1.169</ecNumber>
    </recommendedName>
    <alternativeName>
        <fullName evidence="8 10">Ketopantoate reductase</fullName>
    </alternativeName>
</protein>
<dbReference type="InterPro" id="IPR050838">
    <property type="entry name" value="Ketopantoate_reductase"/>
</dbReference>
<gene>
    <name evidence="14" type="ORF">R0137_00160</name>
</gene>
<feature type="domain" description="Ketopantoate reductase N-terminal" evidence="12">
    <location>
        <begin position="7"/>
        <end position="151"/>
    </location>
</feature>
<keyword evidence="7 10" id="KW-0560">Oxidoreductase</keyword>
<name>A0ABZ0ID14_9GAMM</name>
<dbReference type="Gene3D" id="1.10.1040.10">
    <property type="entry name" value="N-(1-d-carboxylethyl)-l-norvaline Dehydrogenase, domain 2"/>
    <property type="match status" value="1"/>
</dbReference>
<evidence type="ECO:0000256" key="8">
    <source>
        <dbReference type="ARBA" id="ARBA00032024"/>
    </source>
</evidence>
<dbReference type="EC" id="1.1.1.169" evidence="3 10"/>
<sequence>MSDQRHLVFGAGLIGGYIAGGLSLAGLNCTLVARPSVRDALSNGLLLSDYLGNEASLVTPSFADAEQRIHYDYLWLTVKCTAIESALEEMAAFIGSDTTIICCQNGLGSDQAIRARFPDIRVVQAVFGSNVAQPAPDRLHRSTQGVMVIEEDGRGDIEAMAEMVNTELMPTRASCDFGSEQWAKLQLNLANAVNALADIPVKKMLENRDLRRLIAALMREMLTVTDKKGMNLPRLSPLPPHWLPRLINTPDWLFHRLAQKMLAVDPTARASMWWDLKNGKTTEVNYLNAAVVREAEKLGLKAPVNQRVVELIRQVESGVQDRNWEPAELSELLLKGKA</sequence>
<comment type="pathway">
    <text evidence="1 10">Cofactor biosynthesis; (R)-pantothenate biosynthesis; (R)-pantoate from 3-methyl-2-oxobutanoate: step 2/2.</text>
</comment>
<dbReference type="GO" id="GO:0008677">
    <property type="term" value="F:2-dehydropantoate 2-reductase activity"/>
    <property type="evidence" value="ECO:0007669"/>
    <property type="project" value="UniProtKB-EC"/>
</dbReference>
<dbReference type="InterPro" id="IPR013752">
    <property type="entry name" value="KPA_reductase"/>
</dbReference>
<dbReference type="EMBL" id="CP136865">
    <property type="protein sequence ID" value="WOJ97000.1"/>
    <property type="molecule type" value="Genomic_DNA"/>
</dbReference>
<reference evidence="14 15" key="1">
    <citation type="submission" date="2023-10" db="EMBL/GenBank/DDBJ databases">
        <title>Two novel species belonging to the OM43/NOR5 clade.</title>
        <authorList>
            <person name="Park M."/>
        </authorList>
    </citation>
    <scope>NUCLEOTIDE SEQUENCE [LARGE SCALE GENOMIC DNA]</scope>
    <source>
        <strain evidence="14 15">IMCC45268</strain>
    </source>
</reference>
<evidence type="ECO:0000313" key="14">
    <source>
        <dbReference type="EMBL" id="WOJ97000.1"/>
    </source>
</evidence>
<evidence type="ECO:0000313" key="15">
    <source>
        <dbReference type="Proteomes" id="UP001626549"/>
    </source>
</evidence>
<keyword evidence="11" id="KW-0472">Membrane</keyword>
<evidence type="ECO:0000256" key="2">
    <source>
        <dbReference type="ARBA" id="ARBA00007870"/>
    </source>
</evidence>
<organism evidence="14 15">
    <name type="scientific">Congregibacter brevis</name>
    <dbReference type="NCBI Taxonomy" id="3081201"/>
    <lineage>
        <taxon>Bacteria</taxon>
        <taxon>Pseudomonadati</taxon>
        <taxon>Pseudomonadota</taxon>
        <taxon>Gammaproteobacteria</taxon>
        <taxon>Cellvibrionales</taxon>
        <taxon>Halieaceae</taxon>
        <taxon>Congregibacter</taxon>
    </lineage>
</organism>
<dbReference type="SUPFAM" id="SSF51735">
    <property type="entry name" value="NAD(P)-binding Rossmann-fold domains"/>
    <property type="match status" value="1"/>
</dbReference>
<dbReference type="NCBIfam" id="TIGR00745">
    <property type="entry name" value="apbA_panE"/>
    <property type="match status" value="1"/>
</dbReference>
<evidence type="ECO:0000256" key="1">
    <source>
        <dbReference type="ARBA" id="ARBA00004994"/>
    </source>
</evidence>
<evidence type="ECO:0000256" key="4">
    <source>
        <dbReference type="ARBA" id="ARBA00019465"/>
    </source>
</evidence>